<evidence type="ECO:0000256" key="3">
    <source>
        <dbReference type="ARBA" id="ARBA00022801"/>
    </source>
</evidence>
<dbReference type="RefSeq" id="WP_257031653.1">
    <property type="nucleotide sequence ID" value="NZ_JACCAU010000001.1"/>
</dbReference>
<dbReference type="Gene3D" id="2.60.120.260">
    <property type="entry name" value="Galactose-binding domain-like"/>
    <property type="match status" value="1"/>
</dbReference>
<dbReference type="InterPro" id="IPR008979">
    <property type="entry name" value="Galactose-bd-like_sf"/>
</dbReference>
<comment type="caution">
    <text evidence="6">The sequence shown here is derived from an EMBL/GenBank/DDBJ whole genome shotgun (WGS) entry which is preliminary data.</text>
</comment>
<dbReference type="SUPFAM" id="SSF49303">
    <property type="entry name" value="beta-Galactosidase/glucuronidase domain"/>
    <property type="match status" value="2"/>
</dbReference>
<keyword evidence="3 6" id="KW-0378">Hydrolase</keyword>
<dbReference type="SUPFAM" id="SSF49785">
    <property type="entry name" value="Galactose-binding domain-like"/>
    <property type="match status" value="1"/>
</dbReference>
<dbReference type="EMBL" id="JACCAU010000001">
    <property type="protein sequence ID" value="NYH14506.1"/>
    <property type="molecule type" value="Genomic_DNA"/>
</dbReference>
<sequence>MCTTPANAAARPDALAALNSLAWIEAPVPGTVAQALATTGKFDPLKTVPLAHRDYWYRLRLRGTGRRLIRLHGLATIAEVWFDGALLLRSTSMFVTHDAAVELGPNADELYVCFRSLDQHLSACAPVKRARWRTRLVDVPSLRQVRTTLLGHMPGWFPSIDPIGPWRAIEIVDPEGPPVLWRRSLCSSLRGRDGLLEVEIALARPVKSARAARLTCGEHETPLTQIDPCTFRARLEVPQARLWWPHTHGEPALYDVAVHIDGATLSLGQTGFRTVTVDRGSDGHGFALSVNGTPVFARGACWSSAAPLSLHADAATYLNYLGLAKTAGFNMIRVGGTMTYEADEFHTLCDRLGLLVWQDFMFANFDYPSLDEGFVALVELEAAQFLTRHAGSPSLAVLCGGSEIAQQAAMLGLSPDQRHVELTAATLANAVAKHRPDAIYIGDSPHGNVLPFSPREGVSHYYGVGAYLRPLDDARRADVRFASECLAFANVPCEATLETIGSPAPHEPNWKSAVPRDPGASWDFDDVRDHYLQELYGVDPARLRGREYERYLELSRAVVADVVSETFSEWRRVGSRCSGALVWQFQDVVPGTGWGIVDACLRPKSSWYAMKHTLQPQQILLTNEGLNGLDVHVLNDSPHALDARVELVALRDGSTPLLRADHYVLLDAHSAVVLNSADLLGRFFDFTYAYRFGPPEHDTVVASLYTADGTLLSETFYFPERTGPSVFERRDIGLAAHAEYRDGQCFVDIQTRSLARYVQISAPGMRPENNWFHLAPGGNAQVRLVSEATSTANTFAPPGSDPAQANAGVPLIEVRALNSSKTVRVRTRA</sequence>
<dbReference type="InterPro" id="IPR013783">
    <property type="entry name" value="Ig-like_fold"/>
</dbReference>
<evidence type="ECO:0000313" key="6">
    <source>
        <dbReference type="EMBL" id="NYH14506.1"/>
    </source>
</evidence>
<dbReference type="SUPFAM" id="SSF51445">
    <property type="entry name" value="(Trans)glycosidases"/>
    <property type="match status" value="1"/>
</dbReference>
<proteinExistence type="predicted"/>
<evidence type="ECO:0000256" key="4">
    <source>
        <dbReference type="ARBA" id="ARBA00023295"/>
    </source>
</evidence>
<comment type="catalytic activity">
    <reaction evidence="1">
        <text>Hydrolysis of terminal, non-reducing beta-D-mannose residues in beta-D-mannosides.</text>
        <dbReference type="EC" id="3.2.1.25"/>
    </reaction>
</comment>
<dbReference type="PANTHER" id="PTHR43730">
    <property type="entry name" value="BETA-MANNOSIDASE"/>
    <property type="match status" value="1"/>
</dbReference>
<dbReference type="Pfam" id="PF22666">
    <property type="entry name" value="Glyco_hydro_2_N2"/>
    <property type="match status" value="1"/>
</dbReference>
<protein>
    <recommendedName>
        <fullName evidence="2">beta-mannosidase</fullName>
        <ecNumber evidence="2">3.2.1.25</ecNumber>
    </recommendedName>
</protein>
<evidence type="ECO:0000259" key="5">
    <source>
        <dbReference type="Pfam" id="PF22666"/>
    </source>
</evidence>
<evidence type="ECO:0000256" key="1">
    <source>
        <dbReference type="ARBA" id="ARBA00000829"/>
    </source>
</evidence>
<evidence type="ECO:0000256" key="2">
    <source>
        <dbReference type="ARBA" id="ARBA00012754"/>
    </source>
</evidence>
<name>A0A7Y9W6E7_9BURK</name>
<dbReference type="GO" id="GO:0004567">
    <property type="term" value="F:beta-mannosidase activity"/>
    <property type="evidence" value="ECO:0007669"/>
    <property type="project" value="UniProtKB-EC"/>
</dbReference>
<feature type="domain" description="Beta-mannosidase-like galactose-binding" evidence="5">
    <location>
        <begin position="19"/>
        <end position="167"/>
    </location>
</feature>
<organism evidence="6 7">
    <name type="scientific">Paraburkholderia bryophila</name>
    <dbReference type="NCBI Taxonomy" id="420952"/>
    <lineage>
        <taxon>Bacteria</taxon>
        <taxon>Pseudomonadati</taxon>
        <taxon>Pseudomonadota</taxon>
        <taxon>Betaproteobacteria</taxon>
        <taxon>Burkholderiales</taxon>
        <taxon>Burkholderiaceae</taxon>
        <taxon>Paraburkholderia</taxon>
    </lineage>
</organism>
<dbReference type="InterPro" id="IPR050887">
    <property type="entry name" value="Beta-mannosidase_GH2"/>
</dbReference>
<evidence type="ECO:0000313" key="7">
    <source>
        <dbReference type="Proteomes" id="UP000572540"/>
    </source>
</evidence>
<dbReference type="PANTHER" id="PTHR43730:SF1">
    <property type="entry name" value="BETA-MANNOSIDASE"/>
    <property type="match status" value="1"/>
</dbReference>
<dbReference type="EC" id="3.2.1.25" evidence="2"/>
<dbReference type="InterPro" id="IPR036156">
    <property type="entry name" value="Beta-gal/glucu_dom_sf"/>
</dbReference>
<accession>A0A7Y9W6E7</accession>
<dbReference type="Gene3D" id="2.60.40.10">
    <property type="entry name" value="Immunoglobulins"/>
    <property type="match status" value="1"/>
</dbReference>
<gene>
    <name evidence="6" type="ORF">GGD41_001734</name>
</gene>
<dbReference type="Proteomes" id="UP000572540">
    <property type="component" value="Unassembled WGS sequence"/>
</dbReference>
<dbReference type="Gene3D" id="3.20.20.80">
    <property type="entry name" value="Glycosidases"/>
    <property type="match status" value="1"/>
</dbReference>
<dbReference type="GO" id="GO:0006516">
    <property type="term" value="P:glycoprotein catabolic process"/>
    <property type="evidence" value="ECO:0007669"/>
    <property type="project" value="TreeGrafter"/>
</dbReference>
<keyword evidence="4 6" id="KW-0326">Glycosidase</keyword>
<dbReference type="InterPro" id="IPR017853">
    <property type="entry name" value="GH"/>
</dbReference>
<dbReference type="AlphaFoldDB" id="A0A7Y9W6E7"/>
<reference evidence="6 7" key="1">
    <citation type="submission" date="2020-07" db="EMBL/GenBank/DDBJ databases">
        <title>Exploring microbial biodiversity for novel pathways involved in the catabolism of aromatic compounds derived from lignin.</title>
        <authorList>
            <person name="Elkins J."/>
        </authorList>
    </citation>
    <scope>NUCLEOTIDE SEQUENCE [LARGE SCALE GENOMIC DNA]</scope>
    <source>
        <strain evidence="6 7">H2C3B</strain>
    </source>
</reference>
<dbReference type="InterPro" id="IPR054593">
    <property type="entry name" value="Beta-mannosidase-like_N2"/>
</dbReference>